<dbReference type="Gene3D" id="3.20.20.80">
    <property type="entry name" value="Glycosidases"/>
    <property type="match status" value="1"/>
</dbReference>
<dbReference type="SUPFAM" id="SSF51445">
    <property type="entry name" value="(Trans)glycosidases"/>
    <property type="match status" value="1"/>
</dbReference>
<evidence type="ECO:0000313" key="1">
    <source>
        <dbReference type="EMBL" id="GCE31172.1"/>
    </source>
</evidence>
<dbReference type="InterPro" id="IPR017853">
    <property type="entry name" value="GH"/>
</dbReference>
<sequence length="501" mass="55815">MSENHVSSKITPFSEYAPGPLVVCATNPRYFTIASDSAGSQKAVYLTGSHIWNNFHDGLGPGPACSQTPEQNDYGAYLTFLKEHGHNFIRLWRWEHFKSQSVGGGFHLCMTPQPWQRTGPGLAKDGKPRFDLSRFDDAYFARLRERVVAAGKEGIYVAVMFFDGWGLHLGPPPDNVEGHPFHTANNINGISITSIVDYQVLPLDSRVQELQEAYLRKVVDTVADLPNVLYEVANESSGGGAVDESFADALGLTEATEWGDSTAWQFWVIDFVRRYEQQQGYDKHCIGMTMQYPVPDQRKVNDVLWSSPADWISPGYDDEIPNGRWMTNPPENQGRKIVLSDTDHYAPGGGDALWAWKSFLRGHHPILMDYGIIDIVHPLDPELGAPSYESLEPARYAMGDTLCFASRIQLIAMTPRSDLSSTGYALANPGEEYLVLQPNEEVSPFTVTLESGTYTIEWLSISLRQTEADGEKFVERSGAISFTPKATMTGPCVLYLKRREG</sequence>
<proteinExistence type="predicted"/>
<keyword evidence="2" id="KW-1185">Reference proteome</keyword>
<dbReference type="EMBL" id="BIFT01000002">
    <property type="protein sequence ID" value="GCE31172.1"/>
    <property type="molecule type" value="Genomic_DNA"/>
</dbReference>
<dbReference type="Proteomes" id="UP000287171">
    <property type="component" value="Unassembled WGS sequence"/>
</dbReference>
<organism evidence="1 2">
    <name type="scientific">Dictyobacter alpinus</name>
    <dbReference type="NCBI Taxonomy" id="2014873"/>
    <lineage>
        <taxon>Bacteria</taxon>
        <taxon>Bacillati</taxon>
        <taxon>Chloroflexota</taxon>
        <taxon>Ktedonobacteria</taxon>
        <taxon>Ktedonobacterales</taxon>
        <taxon>Dictyobacteraceae</taxon>
        <taxon>Dictyobacter</taxon>
    </lineage>
</organism>
<comment type="caution">
    <text evidence="1">The sequence shown here is derived from an EMBL/GenBank/DDBJ whole genome shotgun (WGS) entry which is preliminary data.</text>
</comment>
<dbReference type="AlphaFoldDB" id="A0A402BIW2"/>
<reference evidence="2" key="1">
    <citation type="submission" date="2018-12" db="EMBL/GenBank/DDBJ databases">
        <title>Tengunoibacter tsumagoiensis gen. nov., sp. nov., Dictyobacter kobayashii sp. nov., D. alpinus sp. nov., and D. joshuensis sp. nov. and description of Dictyobacteraceae fam. nov. within the order Ktedonobacterales isolated from Tengu-no-mugimeshi.</title>
        <authorList>
            <person name="Wang C.M."/>
            <person name="Zheng Y."/>
            <person name="Sakai Y."/>
            <person name="Toyoda A."/>
            <person name="Minakuchi Y."/>
            <person name="Abe K."/>
            <person name="Yokota A."/>
            <person name="Yabe S."/>
        </authorList>
    </citation>
    <scope>NUCLEOTIDE SEQUENCE [LARGE SCALE GENOMIC DNA]</scope>
    <source>
        <strain evidence="2">Uno16</strain>
    </source>
</reference>
<protein>
    <recommendedName>
        <fullName evidence="3">Glycoside hydrolase family 5 domain-containing protein</fullName>
    </recommendedName>
</protein>
<evidence type="ECO:0008006" key="3">
    <source>
        <dbReference type="Google" id="ProtNLM"/>
    </source>
</evidence>
<gene>
    <name evidence="1" type="ORF">KDA_66560</name>
</gene>
<accession>A0A402BIW2</accession>
<evidence type="ECO:0000313" key="2">
    <source>
        <dbReference type="Proteomes" id="UP000287171"/>
    </source>
</evidence>
<name>A0A402BIW2_9CHLR</name>